<sequence length="231" mass="25764">MHKTSSAHLNEQLKIYEQVVLRIQEMLHSGTLTVGDKLPPERDLATRFQVSRSSIREAIRSLQEKGIVESRRGNGTFIVNTGDIVEPLAEALTTQRIYLLQIMEFRRTIEPAMAGLAARNATPDQLKNIATIMKENTLEPPDGSPWEKDIRFHSAIAQASGNPLFVQALFNASTALEETRQAPLQTPERITQSCTMHKEIFNAIAAGDAALATKCMHVHLEQVHNLLFTTK</sequence>
<evidence type="ECO:0000256" key="2">
    <source>
        <dbReference type="ARBA" id="ARBA00023125"/>
    </source>
</evidence>
<dbReference type="Gene3D" id="1.20.120.530">
    <property type="entry name" value="GntR ligand-binding domain-like"/>
    <property type="match status" value="1"/>
</dbReference>
<dbReference type="RefSeq" id="WP_020001038.1">
    <property type="nucleotide sequence ID" value="NZ_CP192219.1"/>
</dbReference>
<dbReference type="InterPro" id="IPR036390">
    <property type="entry name" value="WH_DNA-bd_sf"/>
</dbReference>
<dbReference type="CDD" id="cd07377">
    <property type="entry name" value="WHTH_GntR"/>
    <property type="match status" value="1"/>
</dbReference>
<dbReference type="Gene3D" id="1.10.10.10">
    <property type="entry name" value="Winged helix-like DNA-binding domain superfamily/Winged helix DNA-binding domain"/>
    <property type="match status" value="1"/>
</dbReference>
<dbReference type="PANTHER" id="PTHR43537">
    <property type="entry name" value="TRANSCRIPTIONAL REGULATOR, GNTR FAMILY"/>
    <property type="match status" value="1"/>
</dbReference>
<evidence type="ECO:0000256" key="1">
    <source>
        <dbReference type="ARBA" id="ARBA00023015"/>
    </source>
</evidence>
<dbReference type="PROSITE" id="PS50949">
    <property type="entry name" value="HTH_GNTR"/>
    <property type="match status" value="1"/>
</dbReference>
<dbReference type="GO" id="GO:0003677">
    <property type="term" value="F:DNA binding"/>
    <property type="evidence" value="ECO:0007669"/>
    <property type="project" value="UniProtKB-KW"/>
</dbReference>
<name>A0A8G2CBP5_9BACT</name>
<dbReference type="Proteomes" id="UP000184001">
    <property type="component" value="Unassembled WGS sequence"/>
</dbReference>
<dbReference type="InterPro" id="IPR008920">
    <property type="entry name" value="TF_FadR/GntR_C"/>
</dbReference>
<keyword evidence="3" id="KW-0804">Transcription</keyword>
<dbReference type="PRINTS" id="PR00035">
    <property type="entry name" value="HTHGNTR"/>
</dbReference>
<evidence type="ECO:0000313" key="5">
    <source>
        <dbReference type="EMBL" id="SHJ40061.1"/>
    </source>
</evidence>
<feature type="domain" description="HTH gntR-type" evidence="4">
    <location>
        <begin position="13"/>
        <end position="81"/>
    </location>
</feature>
<organism evidence="5 6">
    <name type="scientific">Halodesulfovibrio aestuarii</name>
    <dbReference type="NCBI Taxonomy" id="126333"/>
    <lineage>
        <taxon>Bacteria</taxon>
        <taxon>Pseudomonadati</taxon>
        <taxon>Thermodesulfobacteriota</taxon>
        <taxon>Desulfovibrionia</taxon>
        <taxon>Desulfovibrionales</taxon>
        <taxon>Desulfovibrionaceae</taxon>
        <taxon>Halodesulfovibrio</taxon>
    </lineage>
</organism>
<gene>
    <name evidence="5" type="ORF">SAMN05660830_02365</name>
</gene>
<proteinExistence type="predicted"/>
<dbReference type="SUPFAM" id="SSF48008">
    <property type="entry name" value="GntR ligand-binding domain-like"/>
    <property type="match status" value="1"/>
</dbReference>
<dbReference type="InterPro" id="IPR000524">
    <property type="entry name" value="Tscrpt_reg_HTH_GntR"/>
</dbReference>
<evidence type="ECO:0000313" key="6">
    <source>
        <dbReference type="Proteomes" id="UP000184001"/>
    </source>
</evidence>
<dbReference type="SMART" id="SM00345">
    <property type="entry name" value="HTH_GNTR"/>
    <property type="match status" value="1"/>
</dbReference>
<dbReference type="Pfam" id="PF07729">
    <property type="entry name" value="FCD"/>
    <property type="match status" value="1"/>
</dbReference>
<dbReference type="InterPro" id="IPR036388">
    <property type="entry name" value="WH-like_DNA-bd_sf"/>
</dbReference>
<dbReference type="SMART" id="SM00895">
    <property type="entry name" value="FCD"/>
    <property type="match status" value="1"/>
</dbReference>
<reference evidence="5 6" key="1">
    <citation type="submission" date="2016-11" db="EMBL/GenBank/DDBJ databases">
        <authorList>
            <person name="Varghese N."/>
            <person name="Submissions S."/>
        </authorList>
    </citation>
    <scope>NUCLEOTIDE SEQUENCE [LARGE SCALE GENOMIC DNA]</scope>
    <source>
        <strain evidence="5 6">DSM 17919</strain>
    </source>
</reference>
<protein>
    <submittedName>
        <fullName evidence="5">GntR family transcriptional regulator, transcriptional repressor for pyruvate dehydrogenase complex</fullName>
    </submittedName>
</protein>
<dbReference type="InterPro" id="IPR011711">
    <property type="entry name" value="GntR_C"/>
</dbReference>
<dbReference type="AlphaFoldDB" id="A0A8G2CBP5"/>
<evidence type="ECO:0000256" key="3">
    <source>
        <dbReference type="ARBA" id="ARBA00023163"/>
    </source>
</evidence>
<comment type="caution">
    <text evidence="5">The sequence shown here is derived from an EMBL/GenBank/DDBJ whole genome shotgun (WGS) entry which is preliminary data.</text>
</comment>
<dbReference type="SUPFAM" id="SSF46785">
    <property type="entry name" value="Winged helix' DNA-binding domain"/>
    <property type="match status" value="1"/>
</dbReference>
<dbReference type="Pfam" id="PF00392">
    <property type="entry name" value="GntR"/>
    <property type="match status" value="1"/>
</dbReference>
<keyword evidence="1" id="KW-0805">Transcription regulation</keyword>
<dbReference type="PANTHER" id="PTHR43537:SF5">
    <property type="entry name" value="UXU OPERON TRANSCRIPTIONAL REGULATOR"/>
    <property type="match status" value="1"/>
</dbReference>
<keyword evidence="2" id="KW-0238">DNA-binding</keyword>
<keyword evidence="5" id="KW-0670">Pyruvate</keyword>
<accession>A0A8G2CBP5</accession>
<evidence type="ECO:0000259" key="4">
    <source>
        <dbReference type="PROSITE" id="PS50949"/>
    </source>
</evidence>
<dbReference type="EMBL" id="FQZR01000005">
    <property type="protein sequence ID" value="SHJ40061.1"/>
    <property type="molecule type" value="Genomic_DNA"/>
</dbReference>
<dbReference type="GO" id="GO:0003700">
    <property type="term" value="F:DNA-binding transcription factor activity"/>
    <property type="evidence" value="ECO:0007669"/>
    <property type="project" value="InterPro"/>
</dbReference>